<keyword evidence="2" id="KW-1185">Reference proteome</keyword>
<evidence type="ECO:0000313" key="2">
    <source>
        <dbReference type="Proteomes" id="UP000799118"/>
    </source>
</evidence>
<dbReference type="AlphaFoldDB" id="A0A6A4HWI3"/>
<evidence type="ECO:0000313" key="1">
    <source>
        <dbReference type="EMBL" id="KAE9401277.1"/>
    </source>
</evidence>
<dbReference type="Proteomes" id="UP000799118">
    <property type="component" value="Unassembled WGS sequence"/>
</dbReference>
<dbReference type="EMBL" id="ML769447">
    <property type="protein sequence ID" value="KAE9401277.1"/>
    <property type="molecule type" value="Genomic_DNA"/>
</dbReference>
<name>A0A6A4HWI3_9AGAR</name>
<organism evidence="1 2">
    <name type="scientific">Gymnopus androsaceus JB14</name>
    <dbReference type="NCBI Taxonomy" id="1447944"/>
    <lineage>
        <taxon>Eukaryota</taxon>
        <taxon>Fungi</taxon>
        <taxon>Dikarya</taxon>
        <taxon>Basidiomycota</taxon>
        <taxon>Agaricomycotina</taxon>
        <taxon>Agaricomycetes</taxon>
        <taxon>Agaricomycetidae</taxon>
        <taxon>Agaricales</taxon>
        <taxon>Marasmiineae</taxon>
        <taxon>Omphalotaceae</taxon>
        <taxon>Gymnopus</taxon>
    </lineage>
</organism>
<reference evidence="1" key="1">
    <citation type="journal article" date="2019" name="Environ. Microbiol.">
        <title>Fungal ecological strategies reflected in gene transcription - a case study of two litter decomposers.</title>
        <authorList>
            <person name="Barbi F."/>
            <person name="Kohler A."/>
            <person name="Barry K."/>
            <person name="Baskaran P."/>
            <person name="Daum C."/>
            <person name="Fauchery L."/>
            <person name="Ihrmark K."/>
            <person name="Kuo A."/>
            <person name="LaButti K."/>
            <person name="Lipzen A."/>
            <person name="Morin E."/>
            <person name="Grigoriev I.V."/>
            <person name="Henrissat B."/>
            <person name="Lindahl B."/>
            <person name="Martin F."/>
        </authorList>
    </citation>
    <scope>NUCLEOTIDE SEQUENCE</scope>
    <source>
        <strain evidence="1">JB14</strain>
    </source>
</reference>
<proteinExistence type="predicted"/>
<sequence length="312" mass="33940">MTIPIKKLRRPRQSTLSSGAGEVHVGGADVYYMSPRPCIGFVSKDSGGSLHGIIARPSGDNIVVKGAASLVAGVFFTKDAQVATGLEKLDAHAHAQAESMVKWVFNQRELKTHLGFQMPPTISFSDQFPYESILLGAAVGFQFFGGKTCTLSKPCRGVIQLGLDHEKMHYVKVISTKPAATFEIGAPLAEVSFTKPTPPVPESVIGKADSLAQRLVTWLLAQPNVCRVVGFSKSPTIIHLDKFPHDVIDKEASVHFQFYGGDKCTPVKPCYASVGINHNTEPHPLRYGSVYDYNYSLGFDSKKQPIVSAHER</sequence>
<protein>
    <submittedName>
        <fullName evidence="1">Uncharacterized protein</fullName>
    </submittedName>
</protein>
<accession>A0A6A4HWI3</accession>
<gene>
    <name evidence="1" type="ORF">BT96DRAFT_608889</name>
</gene>